<keyword evidence="1" id="KW-0813">Transport</keyword>
<dbReference type="GO" id="GO:1990316">
    <property type="term" value="C:Atg1/ULK1 kinase complex"/>
    <property type="evidence" value="ECO:0000318"/>
    <property type="project" value="GO_Central"/>
</dbReference>
<dbReference type="InterPro" id="IPR045326">
    <property type="entry name" value="ATG17-like_dom"/>
</dbReference>
<feature type="domain" description="Autophagy protein ATG17-like" evidence="7">
    <location>
        <begin position="151"/>
        <end position="488"/>
    </location>
</feature>
<keyword evidence="4 5" id="KW-0175">Coiled coil</keyword>
<evidence type="ECO:0000256" key="2">
    <source>
        <dbReference type="ARBA" id="ARBA00022927"/>
    </source>
</evidence>
<keyword evidence="11" id="KW-1185">Reference proteome</keyword>
<dbReference type="AlphaFoldDB" id="A0A804IBJ0"/>
<gene>
    <name evidence="9" type="ORF">GSMUA_216060.1</name>
</gene>
<evidence type="ECO:0000256" key="3">
    <source>
        <dbReference type="ARBA" id="ARBA00023006"/>
    </source>
</evidence>
<organism evidence="10 11">
    <name type="scientific">Musa acuminata subsp. malaccensis</name>
    <name type="common">Wild banana</name>
    <name type="synonym">Musa malaccensis</name>
    <dbReference type="NCBI Taxonomy" id="214687"/>
    <lineage>
        <taxon>Eukaryota</taxon>
        <taxon>Viridiplantae</taxon>
        <taxon>Streptophyta</taxon>
        <taxon>Embryophyta</taxon>
        <taxon>Tracheophyta</taxon>
        <taxon>Spermatophyta</taxon>
        <taxon>Magnoliopsida</taxon>
        <taxon>Liliopsida</taxon>
        <taxon>Zingiberales</taxon>
        <taxon>Musaceae</taxon>
        <taxon>Musa</taxon>
    </lineage>
</organism>
<proteinExistence type="predicted"/>
<dbReference type="SUPFAM" id="SSF54236">
    <property type="entry name" value="Ubiquitin-like"/>
    <property type="match status" value="1"/>
</dbReference>
<keyword evidence="3" id="KW-0072">Autophagy</keyword>
<dbReference type="GO" id="GO:0060090">
    <property type="term" value="F:molecular adaptor activity"/>
    <property type="evidence" value="ECO:0000318"/>
    <property type="project" value="GO_Central"/>
</dbReference>
<dbReference type="OrthoDB" id="447953at2759"/>
<feature type="region of interest" description="Disordered" evidence="6">
    <location>
        <begin position="96"/>
        <end position="131"/>
    </location>
</feature>
<dbReference type="GO" id="GO:0000425">
    <property type="term" value="P:pexophagy"/>
    <property type="evidence" value="ECO:0000318"/>
    <property type="project" value="GO_Central"/>
</dbReference>
<evidence type="ECO:0000313" key="10">
    <source>
        <dbReference type="EnsemblPlants" id="Ma03_p13170.1"/>
    </source>
</evidence>
<feature type="coiled-coil region" evidence="5">
    <location>
        <begin position="828"/>
        <end position="883"/>
    </location>
</feature>
<dbReference type="GO" id="GO:0034517">
    <property type="term" value="P:ribophagy"/>
    <property type="evidence" value="ECO:0000318"/>
    <property type="project" value="GO_Central"/>
</dbReference>
<feature type="coiled-coil region" evidence="5">
    <location>
        <begin position="628"/>
        <end position="673"/>
    </location>
</feature>
<dbReference type="Pfam" id="PF10377">
    <property type="entry name" value="ATG11"/>
    <property type="match status" value="1"/>
</dbReference>
<evidence type="ECO:0000313" key="9">
    <source>
        <dbReference type="EMBL" id="CAG1850020.1"/>
    </source>
</evidence>
<dbReference type="Gramene" id="Ma03_t13170.1">
    <property type="protein sequence ID" value="Ma03_p13170.1"/>
    <property type="gene ID" value="Ma03_g13170"/>
</dbReference>
<reference evidence="10" key="2">
    <citation type="submission" date="2021-05" db="UniProtKB">
        <authorList>
            <consortium name="EnsemblPlants"/>
        </authorList>
    </citation>
    <scope>IDENTIFICATION</scope>
    <source>
        <strain evidence="10">subsp. malaccensis</strain>
    </source>
</reference>
<feature type="compositionally biased region" description="Basic and acidic residues" evidence="6">
    <location>
        <begin position="96"/>
        <end position="108"/>
    </location>
</feature>
<dbReference type="EMBL" id="HG996468">
    <property type="protein sequence ID" value="CAG1850020.1"/>
    <property type="molecule type" value="Genomic_DNA"/>
</dbReference>
<dbReference type="Pfam" id="PF04108">
    <property type="entry name" value="ATG17_like"/>
    <property type="match status" value="1"/>
</dbReference>
<dbReference type="GO" id="GO:0034727">
    <property type="term" value="P:piecemeal microautophagy of the nucleus"/>
    <property type="evidence" value="ECO:0000318"/>
    <property type="project" value="GO_Central"/>
</dbReference>
<dbReference type="InterPro" id="IPR019460">
    <property type="entry name" value="Atg11_C"/>
</dbReference>
<keyword evidence="2" id="KW-0653">Protein transport</keyword>
<sequence length="1156" mass="130360">MSCGSAVTSTTNEGFVLGRKLLVHVAENGHSLEFECDGATPVEAIQRSIEALYGVAMADQLLLCRNTSLDAQQCLSYYKLPQDDREVFLYNKTRLHADSPRPHPEAIDAPKLALPPPPSRTQDSHPLDNAPDPALKALVSYERQFRYHFQLANVVYTCAQAKLEICKRLLREQQVQGRALETARGNLEHTYRKLHQRYTEFVKCFSQQHRNHSELLGNFERDLERLRSLKLHPRLQSGNRKCLFDLVKEDDLRKWVDVCFNSHRQFELKVSQLKTNFGELKRKLDSLLSSMNSAGWGELEHAIKNHLKVLNDQKSVMQSLSKDVDTAKKLVDDSGLPLSETLRPHDAVSALGRIYDVHEKSHLPNVQNCDHVMSKLLDKCKVKKNDMNLLVHLSMQKVKSVQFGIRDMMNELHAFQEVMGHQDKEFENLKFVNGVGQAYRACLAEIVRRRSSLKLYMGLAGQMAERLATERESEIRRRELFFKTWSKYIPNDILAAMGLFDSPSQCDVNITPFDTNLLEIDVIDVDRYAPQSSIGLVSKTEKDVAENDYLATCSSSNMIKSEESSVHNGEKVEFLEGCESVDIAGTSKMEVENALLKADLASAIAMLCAIDVATRYDPVDEGTKDDMLKNVKERTAEALREKDEFANRLRYMLNVKQEECLSYVKRIKELEQRLSDKYSQGQNLVSVKDVSDSGISALKNDGYKLESFGEGESRIPYTSMMPMDELSSTSGLVDSKIEHVTGPSKPGEGGDESMTDLSGTLNMRSVDSTHNSMDASMLEQPRDESQVDPLVSEVKMMTAQMTMEKDSSGVNTEIPVKMLPCETADEPVLESKDLVQDLQNALAEKSNQCTEMENKLKATMEEVNSLKKELEISRNLLDESQMNCVHLENCLHEAREDAHTNLCAADRRASEYNALRLKAVKMHSLFERFRSCVTSGAAVSFADSFRSLALSLASSLSEDEDDFTRDFQACIKVLADRVNFLSRHRSDLSDRCSKAEVAQVNLVRELEEKNELLKSLYNKHQLEKQASKEKITFGRFEVHELAAFVLNPAGHYEAINRSCPNYYLSEESVALFKEQHSGRPAYIIGQIVHIERRIVRPPVSVRTQQGDQVEASTGETTNNRRSIAQGAALNPYNLPIGCEYFIVTIAMLPNTVHSTS</sequence>
<evidence type="ECO:0000256" key="6">
    <source>
        <dbReference type="SAM" id="MobiDB-lite"/>
    </source>
</evidence>
<evidence type="ECO:0000259" key="8">
    <source>
        <dbReference type="Pfam" id="PF10377"/>
    </source>
</evidence>
<dbReference type="GO" id="GO:0000045">
    <property type="term" value="P:autophagosome assembly"/>
    <property type="evidence" value="ECO:0000318"/>
    <property type="project" value="GO_Central"/>
</dbReference>
<feature type="region of interest" description="Disordered" evidence="6">
    <location>
        <begin position="736"/>
        <end position="767"/>
    </location>
</feature>
<feature type="domain" description="Autophagy-related protein 11 C-terminal" evidence="8">
    <location>
        <begin position="1014"/>
        <end position="1146"/>
    </location>
</feature>
<dbReference type="InterPro" id="IPR029071">
    <property type="entry name" value="Ubiquitin-like_domsf"/>
</dbReference>
<dbReference type="GO" id="GO:0061709">
    <property type="term" value="P:reticulophagy"/>
    <property type="evidence" value="ECO:0000318"/>
    <property type="project" value="GO_Central"/>
</dbReference>
<evidence type="ECO:0000256" key="5">
    <source>
        <dbReference type="SAM" id="Coils"/>
    </source>
</evidence>
<dbReference type="EnsemblPlants" id="Ma03_t13170.1">
    <property type="protein sequence ID" value="Ma03_p13170.1"/>
    <property type="gene ID" value="Ma03_g13170"/>
</dbReference>
<evidence type="ECO:0000259" key="7">
    <source>
        <dbReference type="Pfam" id="PF04108"/>
    </source>
</evidence>
<dbReference type="GO" id="GO:0019901">
    <property type="term" value="F:protein kinase binding"/>
    <property type="evidence" value="ECO:0000318"/>
    <property type="project" value="GO_Central"/>
</dbReference>
<dbReference type="PANTHER" id="PTHR13222:SF1">
    <property type="entry name" value="RB1-INDUCIBLE COILED-COIL PROTEIN 1"/>
    <property type="match status" value="1"/>
</dbReference>
<accession>A0A804IBJ0</accession>
<evidence type="ECO:0000256" key="1">
    <source>
        <dbReference type="ARBA" id="ARBA00022448"/>
    </source>
</evidence>
<dbReference type="GO" id="GO:0015031">
    <property type="term" value="P:protein transport"/>
    <property type="evidence" value="ECO:0007669"/>
    <property type="project" value="UniProtKB-KW"/>
</dbReference>
<evidence type="ECO:0000256" key="4">
    <source>
        <dbReference type="ARBA" id="ARBA00023054"/>
    </source>
</evidence>
<evidence type="ECO:0000313" key="11">
    <source>
        <dbReference type="Proteomes" id="UP000012960"/>
    </source>
</evidence>
<protein>
    <submittedName>
        <fullName evidence="9">(wild Malaysian banana) hypothetical protein</fullName>
    </submittedName>
</protein>
<dbReference type="Proteomes" id="UP000012960">
    <property type="component" value="Unplaced"/>
</dbReference>
<dbReference type="OMA" id="GLRWYLI"/>
<feature type="compositionally biased region" description="Polar residues" evidence="6">
    <location>
        <begin position="755"/>
        <end position="767"/>
    </location>
</feature>
<dbReference type="FunCoup" id="A0A804IBJ0">
    <property type="interactions" value="161"/>
</dbReference>
<dbReference type="InParanoid" id="A0A804IBJ0"/>
<dbReference type="PANTHER" id="PTHR13222">
    <property type="entry name" value="RB1-INDUCIBLE COILED-COIL"/>
    <property type="match status" value="1"/>
</dbReference>
<dbReference type="GO" id="GO:0000422">
    <property type="term" value="P:autophagy of mitochondrion"/>
    <property type="evidence" value="ECO:0000318"/>
    <property type="project" value="GO_Central"/>
</dbReference>
<reference evidence="9" key="1">
    <citation type="submission" date="2021-03" db="EMBL/GenBank/DDBJ databases">
        <authorList>
            <consortium name="Genoscope - CEA"/>
            <person name="William W."/>
        </authorList>
    </citation>
    <scope>NUCLEOTIDE SEQUENCE</scope>
    <source>
        <strain evidence="9">Doubled-haploid Pahang</strain>
    </source>
</reference>
<dbReference type="InterPro" id="IPR040040">
    <property type="entry name" value="ATG11"/>
</dbReference>
<dbReference type="GO" id="GO:0034045">
    <property type="term" value="C:phagophore assembly site membrane"/>
    <property type="evidence" value="ECO:0000318"/>
    <property type="project" value="GO_Central"/>
</dbReference>
<name>A0A804IBJ0_MUSAM</name>